<proteinExistence type="predicted"/>
<accession>A0A1D2VDR0</accession>
<protein>
    <submittedName>
        <fullName evidence="2">Uncharacterized protein</fullName>
    </submittedName>
</protein>
<evidence type="ECO:0000313" key="2">
    <source>
        <dbReference type="EMBL" id="ODV59650.1"/>
    </source>
</evidence>
<gene>
    <name evidence="2" type="ORF">ASCRUDRAFT_76999</name>
</gene>
<dbReference type="STRING" id="1344418.A0A1D2VDR0"/>
<evidence type="ECO:0000256" key="1">
    <source>
        <dbReference type="SAM" id="MobiDB-lite"/>
    </source>
</evidence>
<sequence>MAAPPDSAYVSPLLHNHYTAKSPNKSLSPSLAHQNFSPKTFLLPPQSFPQNYEEFIATGSKPSSIVHNDFINLNKVDNYGTNRNKRNNRNSRNSRNANDNKKKFFHYETEMNTFPESFKPRQASNMPHKEKVSKWILDVPIFPLGDTIWSNDCYPALIDDSSFSISDDNNFVDDFPFNPSADDMLELQARRITYYTNKLYLMDPHEEIINGNELLAFIKSQNQKNTNDKIEVESEVECGHIKTNSPIATAFTSPQ</sequence>
<evidence type="ECO:0000313" key="3">
    <source>
        <dbReference type="Proteomes" id="UP000095038"/>
    </source>
</evidence>
<name>A0A1D2VDR0_9ASCO</name>
<dbReference type="RefSeq" id="XP_020045957.1">
    <property type="nucleotide sequence ID" value="XM_020193691.1"/>
</dbReference>
<feature type="region of interest" description="Disordered" evidence="1">
    <location>
        <begin position="77"/>
        <end position="101"/>
    </location>
</feature>
<dbReference type="GeneID" id="30967327"/>
<dbReference type="Proteomes" id="UP000095038">
    <property type="component" value="Unassembled WGS sequence"/>
</dbReference>
<dbReference type="InParanoid" id="A0A1D2VDR0"/>
<reference evidence="3" key="1">
    <citation type="submission" date="2016-05" db="EMBL/GenBank/DDBJ databases">
        <title>Comparative genomics of biotechnologically important yeasts.</title>
        <authorList>
            <consortium name="DOE Joint Genome Institute"/>
            <person name="Riley R."/>
            <person name="Haridas S."/>
            <person name="Wolfe K.H."/>
            <person name="Lopes M.R."/>
            <person name="Hittinger C.T."/>
            <person name="Goker M."/>
            <person name="Salamov A."/>
            <person name="Wisecaver J."/>
            <person name="Long T.M."/>
            <person name="Aerts A.L."/>
            <person name="Barry K."/>
            <person name="Choi C."/>
            <person name="Clum A."/>
            <person name="Coughlan A.Y."/>
            <person name="Deshpande S."/>
            <person name="Douglass A.P."/>
            <person name="Hanson S.J."/>
            <person name="Klenk H.-P."/>
            <person name="Labutti K."/>
            <person name="Lapidus A."/>
            <person name="Lindquist E."/>
            <person name="Lipzen A."/>
            <person name="Meier-Kolthoff J.P."/>
            <person name="Ohm R.A."/>
            <person name="Otillar R.P."/>
            <person name="Pangilinan J."/>
            <person name="Peng Y."/>
            <person name="Rokas A."/>
            <person name="Rosa C.A."/>
            <person name="Scheuner C."/>
            <person name="Sibirny A.A."/>
            <person name="Slot J.C."/>
            <person name="Stielow J.B."/>
            <person name="Sun H."/>
            <person name="Kurtzman C.P."/>
            <person name="Blackwell M."/>
            <person name="Grigoriev I.V."/>
            <person name="Jeffries T.W."/>
        </authorList>
    </citation>
    <scope>NUCLEOTIDE SEQUENCE [LARGE SCALE GENOMIC DNA]</scope>
    <source>
        <strain evidence="3">DSM 1968</strain>
    </source>
</reference>
<organism evidence="2 3">
    <name type="scientific">Ascoidea rubescens DSM 1968</name>
    <dbReference type="NCBI Taxonomy" id="1344418"/>
    <lineage>
        <taxon>Eukaryota</taxon>
        <taxon>Fungi</taxon>
        <taxon>Dikarya</taxon>
        <taxon>Ascomycota</taxon>
        <taxon>Saccharomycotina</taxon>
        <taxon>Saccharomycetes</taxon>
        <taxon>Ascoideaceae</taxon>
        <taxon>Ascoidea</taxon>
    </lineage>
</organism>
<keyword evidence="3" id="KW-1185">Reference proteome</keyword>
<dbReference type="EMBL" id="KV454485">
    <property type="protein sequence ID" value="ODV59650.1"/>
    <property type="molecule type" value="Genomic_DNA"/>
</dbReference>
<dbReference type="OrthoDB" id="3981267at2759"/>
<dbReference type="AlphaFoldDB" id="A0A1D2VDR0"/>